<dbReference type="GeneID" id="13455411"/>
<dbReference type="EMBL" id="JN662425">
    <property type="protein sequence ID" value="AEZ50850.1"/>
    <property type="molecule type" value="Genomic_DNA"/>
</dbReference>
<evidence type="ECO:0000313" key="2">
    <source>
        <dbReference type="Proteomes" id="UP000007817"/>
    </source>
</evidence>
<dbReference type="OrthoDB" id="28292at10239"/>
<accession>I6NVM7</accession>
<dbReference type="Proteomes" id="UP000007817">
    <property type="component" value="Segment"/>
</dbReference>
<evidence type="ECO:0000313" key="1">
    <source>
        <dbReference type="EMBL" id="AEZ50850.1"/>
    </source>
</evidence>
<name>I6NVM7_9CAUD</name>
<reference evidence="1 2" key="1">
    <citation type="journal article" date="2012" name="Appl. Environ. Microbiol.">
        <title>Characterization of DC1, a broad-host-range Bcep22-like podovirus.</title>
        <authorList>
            <person name="Lynch K.H."/>
            <person name="Stothard P."/>
            <person name="Dennis J.J."/>
        </authorList>
    </citation>
    <scope>NUCLEOTIDE SEQUENCE [LARGE SCALE GENOMIC DNA]</scope>
</reference>
<protein>
    <submittedName>
        <fullName evidence="1">Uncharacterized protein</fullName>
    </submittedName>
</protein>
<sequence length="82" mass="8855">MDTTKTGGPAFPIADPFALRPRDETELERIASGMSLRDYFAAKALAGWIASTEPQRNPVEVADRIAAGCYALADAMLRAREA</sequence>
<keyword evidence="2" id="KW-1185">Reference proteome</keyword>
<dbReference type="RefSeq" id="YP_006589962.1">
    <property type="nucleotide sequence ID" value="NC_018452.1"/>
</dbReference>
<organism evidence="1 2">
    <name type="scientific">Burkholderia phage DC1</name>
    <dbReference type="NCBI Taxonomy" id="2881398"/>
    <lineage>
        <taxon>Viruses</taxon>
        <taxon>Duplodnaviria</taxon>
        <taxon>Heunggongvirae</taxon>
        <taxon>Uroviricota</taxon>
        <taxon>Caudoviricetes</taxon>
        <taxon>Lessievirus</taxon>
        <taxon>Lessievirus DC1</taxon>
    </lineage>
</organism>
<dbReference type="KEGG" id="vg:13455411"/>
<gene>
    <name evidence="1" type="ORF">DC1_00032</name>
</gene>
<proteinExistence type="predicted"/>